<organism evidence="1 2">
    <name type="scientific">Caballeronia arvi</name>
    <dbReference type="NCBI Taxonomy" id="1777135"/>
    <lineage>
        <taxon>Bacteria</taxon>
        <taxon>Pseudomonadati</taxon>
        <taxon>Pseudomonadota</taxon>
        <taxon>Betaproteobacteria</taxon>
        <taxon>Burkholderiales</taxon>
        <taxon>Burkholderiaceae</taxon>
        <taxon>Caballeronia</taxon>
    </lineage>
</organism>
<comment type="caution">
    <text evidence="1">The sequence shown here is derived from an EMBL/GenBank/DDBJ whole genome shotgun (WGS) entry which is preliminary data.</text>
</comment>
<name>A0A158J685_9BURK</name>
<dbReference type="EMBL" id="FCOM02000013">
    <property type="protein sequence ID" value="SAL63849.1"/>
    <property type="molecule type" value="Genomic_DNA"/>
</dbReference>
<dbReference type="RefSeq" id="WP_061147896.1">
    <property type="nucleotide sequence ID" value="NZ_FCOM02000013.1"/>
</dbReference>
<proteinExistence type="predicted"/>
<evidence type="ECO:0000313" key="1">
    <source>
        <dbReference type="EMBL" id="SAL63849.1"/>
    </source>
</evidence>
<protein>
    <submittedName>
        <fullName evidence="1">Uncharacterized protein</fullName>
    </submittedName>
</protein>
<dbReference type="InterPro" id="IPR035965">
    <property type="entry name" value="PAS-like_dom_sf"/>
</dbReference>
<dbReference type="Proteomes" id="UP000055019">
    <property type="component" value="Unassembled WGS sequence"/>
</dbReference>
<keyword evidence="2" id="KW-1185">Reference proteome</keyword>
<evidence type="ECO:0000313" key="2">
    <source>
        <dbReference type="Proteomes" id="UP000055019"/>
    </source>
</evidence>
<accession>A0A158J685</accession>
<dbReference type="SUPFAM" id="SSF55785">
    <property type="entry name" value="PYP-like sensor domain (PAS domain)"/>
    <property type="match status" value="1"/>
</dbReference>
<sequence length="88" mass="9560">MDRQSAVPLKDFKLVFESTPDALLILRPDDAFTIAGASDAYLKETLTVREEIIGKGVFDVFPDNPEAPEAGATTNLRASLSFVVAHTH</sequence>
<gene>
    <name evidence="1" type="ORF">AWB74_03388</name>
</gene>
<dbReference type="Gene3D" id="3.30.450.20">
    <property type="entry name" value="PAS domain"/>
    <property type="match status" value="1"/>
</dbReference>
<reference evidence="1" key="1">
    <citation type="submission" date="2016-01" db="EMBL/GenBank/DDBJ databases">
        <authorList>
            <person name="Peeters C."/>
        </authorList>
    </citation>
    <scope>NUCLEOTIDE SEQUENCE [LARGE SCALE GENOMIC DNA]</scope>
    <source>
        <strain evidence="1">LMG 29317</strain>
    </source>
</reference>
<dbReference type="OrthoDB" id="9767435at2"/>
<dbReference type="AlphaFoldDB" id="A0A158J685"/>